<feature type="transmembrane region" description="Helical" evidence="10">
    <location>
        <begin position="123"/>
        <end position="145"/>
    </location>
</feature>
<dbReference type="PANTHER" id="PTHR10110:SF86">
    <property type="entry name" value="SODIUM_HYDROGEN EXCHANGER 7"/>
    <property type="match status" value="1"/>
</dbReference>
<feature type="transmembrane region" description="Helical" evidence="10">
    <location>
        <begin position="157"/>
        <end position="175"/>
    </location>
</feature>
<keyword evidence="7" id="KW-0406">Ion transport</keyword>
<evidence type="ECO:0000256" key="10">
    <source>
        <dbReference type="SAM" id="Phobius"/>
    </source>
</evidence>
<organism evidence="12 13">
    <name type="scientific">Effrenium voratum</name>
    <dbReference type="NCBI Taxonomy" id="2562239"/>
    <lineage>
        <taxon>Eukaryota</taxon>
        <taxon>Sar</taxon>
        <taxon>Alveolata</taxon>
        <taxon>Dinophyceae</taxon>
        <taxon>Suessiales</taxon>
        <taxon>Symbiodiniaceae</taxon>
        <taxon>Effrenium</taxon>
    </lineage>
</organism>
<evidence type="ECO:0000313" key="13">
    <source>
        <dbReference type="Proteomes" id="UP001178507"/>
    </source>
</evidence>
<dbReference type="Pfam" id="PF00999">
    <property type="entry name" value="Na_H_Exchanger"/>
    <property type="match status" value="1"/>
</dbReference>
<reference evidence="12" key="1">
    <citation type="submission" date="2023-08" db="EMBL/GenBank/DDBJ databases">
        <authorList>
            <person name="Chen Y."/>
            <person name="Shah S."/>
            <person name="Dougan E. K."/>
            <person name="Thang M."/>
            <person name="Chan C."/>
        </authorList>
    </citation>
    <scope>NUCLEOTIDE SEQUENCE</scope>
</reference>
<keyword evidence="4 10" id="KW-0812">Transmembrane</keyword>
<keyword evidence="2" id="KW-0813">Transport</keyword>
<evidence type="ECO:0000256" key="8">
    <source>
        <dbReference type="ARBA" id="ARBA00023136"/>
    </source>
</evidence>
<feature type="transmembrane region" description="Helical" evidence="10">
    <location>
        <begin position="12"/>
        <end position="33"/>
    </location>
</feature>
<evidence type="ECO:0000256" key="6">
    <source>
        <dbReference type="ARBA" id="ARBA00023053"/>
    </source>
</evidence>
<comment type="subcellular location">
    <subcellularLocation>
        <location evidence="1">Cell membrane</location>
        <topology evidence="1">Multi-pass membrane protein</topology>
    </subcellularLocation>
</comment>
<accession>A0AA36JFW0</accession>
<evidence type="ECO:0000256" key="4">
    <source>
        <dbReference type="ARBA" id="ARBA00022692"/>
    </source>
</evidence>
<evidence type="ECO:0000256" key="7">
    <source>
        <dbReference type="ARBA" id="ARBA00023065"/>
    </source>
</evidence>
<keyword evidence="3" id="KW-1003">Cell membrane</keyword>
<dbReference type="GO" id="GO:0051453">
    <property type="term" value="P:regulation of intracellular pH"/>
    <property type="evidence" value="ECO:0007669"/>
    <property type="project" value="TreeGrafter"/>
</dbReference>
<protein>
    <recommendedName>
        <fullName evidence="11">Cation/H+ exchanger transmembrane domain-containing protein</fullName>
    </recommendedName>
</protein>
<feature type="transmembrane region" description="Helical" evidence="10">
    <location>
        <begin position="276"/>
        <end position="296"/>
    </location>
</feature>
<evidence type="ECO:0000313" key="12">
    <source>
        <dbReference type="EMBL" id="CAJ1404625.1"/>
    </source>
</evidence>
<dbReference type="AlphaFoldDB" id="A0AA36JFW0"/>
<dbReference type="Proteomes" id="UP001178507">
    <property type="component" value="Unassembled WGS sequence"/>
</dbReference>
<sequence>MLSLERLAPAVPYTVAMCPPFLCGVVFACWHFSRTPESRVSWHTWFRSVEKWESINPHLLFYSFLPPLIFSEAMKLNVRLVQKCSAQVFLLACPGVLMGTGLVALVAKFLLPYDWSWPVSLTFGAVLSATDPVAVVALFSTLGVSPKLTMLVSGESLMNDGTAIVVFVLMLKVVLGASLDAKSVLTFFGHMTLTSVGFGVLTGLGAVAILGKCAEERFHNDCLVQIITTLCCSYLAFFVAESELATSGVLATVSSGFVVAYFAWPRFVSVEALEAVWEAVEFVGNTVIFFLAGLLFADTLLDSVGIVQLADFGWLLVLYIALLLIRAAMLGVLWVPLNMVGSPIDWREGVAMVWSGLRGAVSLTLAIIIDEEPAISKRRWAPASCSTWGASLRSPCW</sequence>
<name>A0AA36JFW0_9DINO</name>
<keyword evidence="8 10" id="KW-0472">Membrane</keyword>
<keyword evidence="6" id="KW-0915">Sodium</keyword>
<evidence type="ECO:0000256" key="3">
    <source>
        <dbReference type="ARBA" id="ARBA00022475"/>
    </source>
</evidence>
<feature type="transmembrane region" description="Helical" evidence="10">
    <location>
        <begin position="187"/>
        <end position="210"/>
    </location>
</feature>
<feature type="transmembrane region" description="Helical" evidence="10">
    <location>
        <begin position="246"/>
        <end position="264"/>
    </location>
</feature>
<dbReference type="GO" id="GO:0015385">
    <property type="term" value="F:sodium:proton antiporter activity"/>
    <property type="evidence" value="ECO:0007669"/>
    <property type="project" value="InterPro"/>
</dbReference>
<keyword evidence="9" id="KW-0739">Sodium transport</keyword>
<dbReference type="GO" id="GO:0015386">
    <property type="term" value="F:potassium:proton antiporter activity"/>
    <property type="evidence" value="ECO:0007669"/>
    <property type="project" value="TreeGrafter"/>
</dbReference>
<dbReference type="GO" id="GO:0098719">
    <property type="term" value="P:sodium ion import across plasma membrane"/>
    <property type="evidence" value="ECO:0007669"/>
    <property type="project" value="TreeGrafter"/>
</dbReference>
<dbReference type="InterPro" id="IPR006153">
    <property type="entry name" value="Cation/H_exchanger_TM"/>
</dbReference>
<keyword evidence="13" id="KW-1185">Reference proteome</keyword>
<evidence type="ECO:0000256" key="1">
    <source>
        <dbReference type="ARBA" id="ARBA00004651"/>
    </source>
</evidence>
<evidence type="ECO:0000256" key="5">
    <source>
        <dbReference type="ARBA" id="ARBA00022989"/>
    </source>
</evidence>
<dbReference type="GO" id="GO:0005886">
    <property type="term" value="C:plasma membrane"/>
    <property type="evidence" value="ECO:0007669"/>
    <property type="project" value="UniProtKB-SubCell"/>
</dbReference>
<dbReference type="PANTHER" id="PTHR10110">
    <property type="entry name" value="SODIUM/HYDROGEN EXCHANGER"/>
    <property type="match status" value="1"/>
</dbReference>
<dbReference type="EMBL" id="CAUJNA010003549">
    <property type="protein sequence ID" value="CAJ1404625.1"/>
    <property type="molecule type" value="Genomic_DNA"/>
</dbReference>
<proteinExistence type="predicted"/>
<feature type="domain" description="Cation/H+ exchanger transmembrane" evidence="11">
    <location>
        <begin position="22"/>
        <end position="381"/>
    </location>
</feature>
<dbReference type="Gene3D" id="6.10.140.1330">
    <property type="match status" value="1"/>
</dbReference>
<feature type="transmembrane region" description="Helical" evidence="10">
    <location>
        <begin position="88"/>
        <end position="111"/>
    </location>
</feature>
<feature type="transmembrane region" description="Helical" evidence="10">
    <location>
        <begin position="222"/>
        <end position="240"/>
    </location>
</feature>
<dbReference type="InterPro" id="IPR018422">
    <property type="entry name" value="Cation/H_exchanger_CPA1"/>
</dbReference>
<gene>
    <name evidence="12" type="ORF">EVOR1521_LOCUS27033</name>
</gene>
<evidence type="ECO:0000256" key="9">
    <source>
        <dbReference type="ARBA" id="ARBA00023201"/>
    </source>
</evidence>
<evidence type="ECO:0000259" key="11">
    <source>
        <dbReference type="Pfam" id="PF00999"/>
    </source>
</evidence>
<comment type="caution">
    <text evidence="12">The sequence shown here is derived from an EMBL/GenBank/DDBJ whole genome shotgun (WGS) entry which is preliminary data.</text>
</comment>
<evidence type="ECO:0000256" key="2">
    <source>
        <dbReference type="ARBA" id="ARBA00022448"/>
    </source>
</evidence>
<feature type="transmembrane region" description="Helical" evidence="10">
    <location>
        <begin position="316"/>
        <end position="337"/>
    </location>
</feature>
<keyword evidence="5 10" id="KW-1133">Transmembrane helix</keyword>
<dbReference type="PROSITE" id="PS51257">
    <property type="entry name" value="PROKAR_LIPOPROTEIN"/>
    <property type="match status" value="1"/>
</dbReference>